<comment type="caution">
    <text evidence="2">The sequence shown here is derived from an EMBL/GenBank/DDBJ whole genome shotgun (WGS) entry which is preliminary data.</text>
</comment>
<feature type="compositionally biased region" description="Basic and acidic residues" evidence="1">
    <location>
        <begin position="109"/>
        <end position="129"/>
    </location>
</feature>
<feature type="compositionally biased region" description="Basic and acidic residues" evidence="1">
    <location>
        <begin position="184"/>
        <end position="193"/>
    </location>
</feature>
<keyword evidence="3" id="KW-1185">Reference proteome</keyword>
<evidence type="ECO:0000313" key="3">
    <source>
        <dbReference type="Proteomes" id="UP000018936"/>
    </source>
</evidence>
<evidence type="ECO:0000256" key="1">
    <source>
        <dbReference type="SAM" id="MobiDB-lite"/>
    </source>
</evidence>
<dbReference type="EMBL" id="AZIM01004423">
    <property type="protein sequence ID" value="ETE60750.1"/>
    <property type="molecule type" value="Genomic_DNA"/>
</dbReference>
<organism evidence="2 3">
    <name type="scientific">Ophiophagus hannah</name>
    <name type="common">King cobra</name>
    <name type="synonym">Naja hannah</name>
    <dbReference type="NCBI Taxonomy" id="8665"/>
    <lineage>
        <taxon>Eukaryota</taxon>
        <taxon>Metazoa</taxon>
        <taxon>Chordata</taxon>
        <taxon>Craniata</taxon>
        <taxon>Vertebrata</taxon>
        <taxon>Euteleostomi</taxon>
        <taxon>Lepidosauria</taxon>
        <taxon>Squamata</taxon>
        <taxon>Bifurcata</taxon>
        <taxon>Unidentata</taxon>
        <taxon>Episquamata</taxon>
        <taxon>Toxicofera</taxon>
        <taxon>Serpentes</taxon>
        <taxon>Colubroidea</taxon>
        <taxon>Elapidae</taxon>
        <taxon>Elapinae</taxon>
        <taxon>Ophiophagus</taxon>
    </lineage>
</organism>
<proteinExistence type="predicted"/>
<dbReference type="Proteomes" id="UP000018936">
    <property type="component" value="Unassembled WGS sequence"/>
</dbReference>
<accession>V8NF89</accession>
<feature type="compositionally biased region" description="Basic and acidic residues" evidence="1">
    <location>
        <begin position="141"/>
        <end position="161"/>
    </location>
</feature>
<evidence type="ECO:0000313" key="2">
    <source>
        <dbReference type="EMBL" id="ETE60750.1"/>
    </source>
</evidence>
<name>V8NF89_OPHHA</name>
<feature type="non-terminal residue" evidence="2">
    <location>
        <position position="1"/>
    </location>
</feature>
<reference evidence="2 3" key="1">
    <citation type="journal article" date="2013" name="Proc. Natl. Acad. Sci. U.S.A.">
        <title>The king cobra genome reveals dynamic gene evolution and adaptation in the snake venom system.</title>
        <authorList>
            <person name="Vonk F.J."/>
            <person name="Casewell N.R."/>
            <person name="Henkel C.V."/>
            <person name="Heimberg A.M."/>
            <person name="Jansen H.J."/>
            <person name="McCleary R.J."/>
            <person name="Kerkkamp H.M."/>
            <person name="Vos R.A."/>
            <person name="Guerreiro I."/>
            <person name="Calvete J.J."/>
            <person name="Wuster W."/>
            <person name="Woods A.E."/>
            <person name="Logan J.M."/>
            <person name="Harrison R.A."/>
            <person name="Castoe T.A."/>
            <person name="de Koning A.P."/>
            <person name="Pollock D.D."/>
            <person name="Yandell M."/>
            <person name="Calderon D."/>
            <person name="Renjifo C."/>
            <person name="Currier R.B."/>
            <person name="Salgado D."/>
            <person name="Pla D."/>
            <person name="Sanz L."/>
            <person name="Hyder A.S."/>
            <person name="Ribeiro J.M."/>
            <person name="Arntzen J.W."/>
            <person name="van den Thillart G.E."/>
            <person name="Boetzer M."/>
            <person name="Pirovano W."/>
            <person name="Dirks R.P."/>
            <person name="Spaink H.P."/>
            <person name="Duboule D."/>
            <person name="McGlinn E."/>
            <person name="Kini R.M."/>
            <person name="Richardson M.K."/>
        </authorList>
    </citation>
    <scope>NUCLEOTIDE SEQUENCE</scope>
    <source>
        <tissue evidence="2">Blood</tissue>
    </source>
</reference>
<dbReference type="AlphaFoldDB" id="V8NF89"/>
<protein>
    <submittedName>
        <fullName evidence="2">Octapeptide-repeat protein T2</fullName>
    </submittedName>
</protein>
<feature type="region of interest" description="Disordered" evidence="1">
    <location>
        <begin position="109"/>
        <end position="213"/>
    </location>
</feature>
<gene>
    <name evidence="2" type="primary">Srst</name>
    <name evidence="2" type="ORF">L345_13505</name>
</gene>
<feature type="compositionally biased region" description="Basic and acidic residues" evidence="1">
    <location>
        <begin position="168"/>
        <end position="177"/>
    </location>
</feature>
<feature type="compositionally biased region" description="Basic and acidic residues" evidence="1">
    <location>
        <begin position="200"/>
        <end position="213"/>
    </location>
</feature>
<sequence>MTTEVRERSGCTCSILGTQIQRCGTRKSGQRIIIRRGSLLCNLSVPSIQLFPCLKSGELAASHPLRCSQPKFTLLKDSACYRSQTIFFFLKATLKRGLEHQILNWAGREGGREGEEGQKRKDKREERKLMGGWKEGRNRRRMEQKGKEGGKEMEGRKEEREKRRKAGRKVDRQEGREGRRKKERKEGRKAGREKGRRRKGGMEGRRKEGRGGR</sequence>